<proteinExistence type="predicted"/>
<dbReference type="Proteomes" id="UP001321475">
    <property type="component" value="Chromosome"/>
</dbReference>
<keyword evidence="3" id="KW-1185">Reference proteome</keyword>
<evidence type="ECO:0000313" key="2">
    <source>
        <dbReference type="EMBL" id="BDZ42243.1"/>
    </source>
</evidence>
<gene>
    <name evidence="2" type="ORF">GCM10025865_15420</name>
</gene>
<dbReference type="NCBIfam" id="TIGR03491">
    <property type="entry name" value="TM0106 family RecB-like putative nuclease"/>
    <property type="match status" value="1"/>
</dbReference>
<dbReference type="Pfam" id="PF13482">
    <property type="entry name" value="RNase_H_2"/>
    <property type="match status" value="1"/>
</dbReference>
<protein>
    <recommendedName>
        <fullName evidence="1">YprB ribonuclease H-like domain-containing protein</fullName>
    </recommendedName>
</protein>
<evidence type="ECO:0000313" key="3">
    <source>
        <dbReference type="Proteomes" id="UP001321475"/>
    </source>
</evidence>
<evidence type="ECO:0000259" key="1">
    <source>
        <dbReference type="Pfam" id="PF13482"/>
    </source>
</evidence>
<name>A0ABM8G2J6_9CELL</name>
<dbReference type="InterPro" id="IPR019993">
    <property type="entry name" value="RecB_nuclease_TM0106_put"/>
</dbReference>
<dbReference type="EMBL" id="AP027729">
    <property type="protein sequence ID" value="BDZ42243.1"/>
    <property type="molecule type" value="Genomic_DNA"/>
</dbReference>
<organism evidence="2 3">
    <name type="scientific">Paraoerskovia sediminicola</name>
    <dbReference type="NCBI Taxonomy" id="1138587"/>
    <lineage>
        <taxon>Bacteria</taxon>
        <taxon>Bacillati</taxon>
        <taxon>Actinomycetota</taxon>
        <taxon>Actinomycetes</taxon>
        <taxon>Micrococcales</taxon>
        <taxon>Cellulomonadaceae</taxon>
        <taxon>Paraoerskovia</taxon>
    </lineage>
</organism>
<sequence>MFVIDPVVHDSDPDASAAPHVVWSASDLVRAARCEFATVRRLDEVLGRAPRLAAEADDMLERAARLGDAHESRVLARYVDRRDPAGLLTARGSDDVAGAAGRVVTVAAEAARGAGGRRERLEQAHGLTLALLEEGAAVVHQASFFDGEFHGLADFIVRSGEGADAIFTVVDAKLARSAKVDALLQLGAYADQLEAAGFPVAPEARLVLGTGAETSHRLADLLPVFRERRVRLRSLIAERVADAAPVAWGDPRYSACGACDHCTAEVVANDDVLQVAGMRRTQRDRLRAAGITTMTELARATRGPRDMSAATFEKLRRQAAMQTGLAVVDGTVVWTERDADGQEVEQQRSWTVVDPGAVERLPAPSPGDIFFDFEGDPLWTDAAGQDWGLDYLFGLVERPTEPGSRAPFHAFWAHDLTQERAALVAFVDYVTERRRRYPDLHVYHYAPYEKTHLVSIAARHGVYEEEVDDLLREGVLVDLYATVRESVRISTGSYSIKKLEPLYMGEHLRSGDVTDAAASIVAYATYGEARDSGDEARADELLAGIRDYNRYDCDSTLVLLEWLRWAAERAGGAATGGAFRPDPYLGLDPHVLGVPAGAAGAVPDGSDDSTDDRSAALTDARAAVLAVEGRVREIVGEDRAARSADEDALALLGAAAGYYAREDKAAWREHFARLVDPVDEWPGSDNFVVESARPLTGWSKPPRARTLRRTVELRGRLDAGREVREGEGRTALYDAPWPSAAKDSVDGHRAAIDGLTVESTSRDGDVHVLVVQEKAPRASTGGTSCRWLSFRGPR</sequence>
<accession>A0ABM8G2J6</accession>
<reference evidence="3" key="1">
    <citation type="journal article" date="2019" name="Int. J. Syst. Evol. Microbiol.">
        <title>The Global Catalogue of Microorganisms (GCM) 10K type strain sequencing project: providing services to taxonomists for standard genome sequencing and annotation.</title>
        <authorList>
            <consortium name="The Broad Institute Genomics Platform"/>
            <consortium name="The Broad Institute Genome Sequencing Center for Infectious Disease"/>
            <person name="Wu L."/>
            <person name="Ma J."/>
        </authorList>
    </citation>
    <scope>NUCLEOTIDE SEQUENCE [LARGE SCALE GENOMIC DNA]</scope>
    <source>
        <strain evidence="3">NBRC 108565</strain>
    </source>
</reference>
<dbReference type="InterPro" id="IPR038720">
    <property type="entry name" value="YprB_RNase_H-like_dom"/>
</dbReference>
<feature type="domain" description="YprB ribonuclease H-like" evidence="1">
    <location>
        <begin position="369"/>
        <end position="563"/>
    </location>
</feature>